<dbReference type="PANTHER" id="PTHR34297">
    <property type="entry name" value="HYPOTHETICAL CYTOSOLIC PROTEIN-RELATED"/>
    <property type="match status" value="1"/>
</dbReference>
<dbReference type="InterPro" id="IPR005531">
    <property type="entry name" value="Asp23"/>
</dbReference>
<evidence type="ECO:0000313" key="2">
    <source>
        <dbReference type="EMBL" id="GFO94103.1"/>
    </source>
</evidence>
<protein>
    <recommendedName>
        <fullName evidence="4">Asp23/Gls24 family envelope stress response protein</fullName>
    </recommendedName>
</protein>
<evidence type="ECO:0008006" key="4">
    <source>
        <dbReference type="Google" id="ProtNLM"/>
    </source>
</evidence>
<dbReference type="AlphaFoldDB" id="A0AAI9K2B3"/>
<sequence>MSDKLNDDIVIEGSAVQDNSYNIEESNSLGKVQIADDVVAIIAGLAAGEVEGVYRLTGNLPNELASKFGKKNPAKGVKVELLPGKVKVDIAIEVLYEYSIPSVSGQVQDKVKQAIETMTGLSVEEVNIRIAGVRVGDGR</sequence>
<dbReference type="EMBL" id="BLYL01000005">
    <property type="protein sequence ID" value="GFO94103.1"/>
    <property type="molecule type" value="Genomic_DNA"/>
</dbReference>
<reference evidence="2" key="1">
    <citation type="submission" date="2020-06" db="EMBL/GenBank/DDBJ databases">
        <title>Characterization of fructooligosaccharide metabolism and fructooligosaccharide-degrading enzymes in human commensal butyrate producers.</title>
        <authorList>
            <person name="Tanno H."/>
            <person name="Fujii T."/>
            <person name="Hirano K."/>
            <person name="Maeno S."/>
            <person name="Tonozuka T."/>
            <person name="Sakamoto M."/>
            <person name="Ohkuma M."/>
            <person name="Tochio T."/>
            <person name="Endo A."/>
        </authorList>
    </citation>
    <scope>NUCLEOTIDE SEQUENCE</scope>
    <source>
        <strain evidence="2">JCM 31265</strain>
    </source>
</reference>
<comment type="caution">
    <text evidence="2">The sequence shown here is derived from an EMBL/GenBank/DDBJ whole genome shotgun (WGS) entry which is preliminary data.</text>
</comment>
<organism evidence="2 3">
    <name type="scientific">Coprococcus eutactus</name>
    <dbReference type="NCBI Taxonomy" id="33043"/>
    <lineage>
        <taxon>Bacteria</taxon>
        <taxon>Bacillati</taxon>
        <taxon>Bacillota</taxon>
        <taxon>Clostridia</taxon>
        <taxon>Lachnospirales</taxon>
        <taxon>Lachnospiraceae</taxon>
        <taxon>Coprococcus</taxon>
    </lineage>
</organism>
<comment type="similarity">
    <text evidence="1">Belongs to the asp23 family.</text>
</comment>
<evidence type="ECO:0000256" key="1">
    <source>
        <dbReference type="ARBA" id="ARBA00005721"/>
    </source>
</evidence>
<dbReference type="Proteomes" id="UP000660047">
    <property type="component" value="Unassembled WGS sequence"/>
</dbReference>
<proteinExistence type="inferred from homology"/>
<accession>A0AAI9K2B3</accession>
<evidence type="ECO:0000313" key="3">
    <source>
        <dbReference type="Proteomes" id="UP000660047"/>
    </source>
</evidence>
<dbReference type="Pfam" id="PF03780">
    <property type="entry name" value="Asp23"/>
    <property type="match status" value="1"/>
</dbReference>
<dbReference type="RefSeq" id="WP_015533560.1">
    <property type="nucleotide sequence ID" value="NZ_BLYL01000005.1"/>
</dbReference>
<gene>
    <name evidence="2" type="ORF">COEU31_11490</name>
</gene>
<name>A0AAI9K2B3_9FIRM</name>